<dbReference type="EMBL" id="JBBPBN010000028">
    <property type="protein sequence ID" value="KAK9006591.1"/>
    <property type="molecule type" value="Genomic_DNA"/>
</dbReference>
<comment type="caution">
    <text evidence="1">The sequence shown here is derived from an EMBL/GenBank/DDBJ whole genome shotgun (WGS) entry which is preliminary data.</text>
</comment>
<evidence type="ECO:0000313" key="2">
    <source>
        <dbReference type="Proteomes" id="UP001396334"/>
    </source>
</evidence>
<sequence>MNALGFRLSTWGRWLLVIELGTGWLLQWLKAQPKWRFVDVGKVMKIGQLAINDKNEWCSWHRPWVLSC</sequence>
<evidence type="ECO:0000313" key="1">
    <source>
        <dbReference type="EMBL" id="KAK9006591.1"/>
    </source>
</evidence>
<proteinExistence type="predicted"/>
<dbReference type="Proteomes" id="UP001396334">
    <property type="component" value="Unassembled WGS sequence"/>
</dbReference>
<keyword evidence="2" id="KW-1185">Reference proteome</keyword>
<accession>A0ABR2R1F6</accession>
<name>A0ABR2R1F6_9ROSI</name>
<reference evidence="1 2" key="1">
    <citation type="journal article" date="2024" name="G3 (Bethesda)">
        <title>Genome assembly of Hibiscus sabdariffa L. provides insights into metabolisms of medicinal natural products.</title>
        <authorList>
            <person name="Kim T."/>
        </authorList>
    </citation>
    <scope>NUCLEOTIDE SEQUENCE [LARGE SCALE GENOMIC DNA]</scope>
    <source>
        <strain evidence="1">TK-2024</strain>
        <tissue evidence="1">Old leaves</tissue>
    </source>
</reference>
<gene>
    <name evidence="1" type="ORF">V6N11_018928</name>
</gene>
<organism evidence="1 2">
    <name type="scientific">Hibiscus sabdariffa</name>
    <name type="common">roselle</name>
    <dbReference type="NCBI Taxonomy" id="183260"/>
    <lineage>
        <taxon>Eukaryota</taxon>
        <taxon>Viridiplantae</taxon>
        <taxon>Streptophyta</taxon>
        <taxon>Embryophyta</taxon>
        <taxon>Tracheophyta</taxon>
        <taxon>Spermatophyta</taxon>
        <taxon>Magnoliopsida</taxon>
        <taxon>eudicotyledons</taxon>
        <taxon>Gunneridae</taxon>
        <taxon>Pentapetalae</taxon>
        <taxon>rosids</taxon>
        <taxon>malvids</taxon>
        <taxon>Malvales</taxon>
        <taxon>Malvaceae</taxon>
        <taxon>Malvoideae</taxon>
        <taxon>Hibiscus</taxon>
    </lineage>
</organism>
<protein>
    <submittedName>
        <fullName evidence="1">Uncharacterized protein</fullName>
    </submittedName>
</protein>